<dbReference type="PRINTS" id="PR00370">
    <property type="entry name" value="FMOXYGENASE"/>
</dbReference>
<feature type="domain" description="FAD dependent oxidoreductase" evidence="7">
    <location>
        <begin position="8"/>
        <end position="43"/>
    </location>
</feature>
<dbReference type="Pfam" id="PF01266">
    <property type="entry name" value="DAO"/>
    <property type="match status" value="1"/>
</dbReference>
<evidence type="ECO:0000256" key="4">
    <source>
        <dbReference type="ARBA" id="ARBA00022857"/>
    </source>
</evidence>
<reference evidence="8 9" key="1">
    <citation type="submission" date="2017-03" db="EMBL/GenBank/DDBJ databases">
        <title>Genomes of endolithic fungi from Antarctica.</title>
        <authorList>
            <person name="Coleine C."/>
            <person name="Masonjones S."/>
            <person name="Stajich J.E."/>
        </authorList>
    </citation>
    <scope>NUCLEOTIDE SEQUENCE [LARGE SCALE GENOMIC DNA]</scope>
    <source>
        <strain evidence="8 9">CCFEE 6314</strain>
    </source>
</reference>
<dbReference type="SUPFAM" id="SSF51905">
    <property type="entry name" value="FAD/NAD(P)-binding domain"/>
    <property type="match status" value="2"/>
</dbReference>
<evidence type="ECO:0000256" key="2">
    <source>
        <dbReference type="ARBA" id="ARBA00022630"/>
    </source>
</evidence>
<dbReference type="InterPro" id="IPR006076">
    <property type="entry name" value="FAD-dep_OxRdtase"/>
</dbReference>
<organism evidence="8 9">
    <name type="scientific">Exophiala mesophila</name>
    <name type="common">Black yeast-like fungus</name>
    <dbReference type="NCBI Taxonomy" id="212818"/>
    <lineage>
        <taxon>Eukaryota</taxon>
        <taxon>Fungi</taxon>
        <taxon>Dikarya</taxon>
        <taxon>Ascomycota</taxon>
        <taxon>Pezizomycotina</taxon>
        <taxon>Eurotiomycetes</taxon>
        <taxon>Chaetothyriomycetidae</taxon>
        <taxon>Chaetothyriales</taxon>
        <taxon>Herpotrichiellaceae</taxon>
        <taxon>Exophiala</taxon>
    </lineage>
</organism>
<dbReference type="InterPro" id="IPR050346">
    <property type="entry name" value="FMO-like"/>
</dbReference>
<feature type="region of interest" description="Disordered" evidence="6">
    <location>
        <begin position="73"/>
        <end position="99"/>
    </location>
</feature>
<keyword evidence="5" id="KW-0560">Oxidoreductase</keyword>
<accession>A0A438MQH4</accession>
<sequence length="513" mass="57111">MVARKYKKVVVIGAGISGVSAAAHLIKNGLDTVLFERSSAAGGVWHFDERSALEPQYPNAKPSFGDYVVRPAQSYSTPPPELEDQEDFETAHAPPGPSYWGLKNNISTRAMKTSIQEWPEGTKDYVKRQVLEEYIQAISNDHGVAAITQYNTRVEEVRKQGNEWVVRTTTLQKSDAGFHLWERRWVFDAVVVASGHYNMPHVPAWPGIGDWKAARPKDVWHSKRYRKPDELRGKNVLVIGAGVSSNDIIKESVAIANKIYQSARGGALDIPVSLLPEKASRVAGVVSFNLDHDKLATAKETDPIPGTITLTDGQVLSDIHTVVIATGYVTSYPFLPHLHNDDLPAAEADEYVLVTKEGEQVHNLHKDIFYIKDPSLAFVGVPYHVATFSVFDFQAQIVARVFSGKAEVPPEEELRTEYKARVEKKSLGRSFHSLKEDNGEINYVKDLVEWANRDALKLGIDDPMVGHTEQWHQAFNESKEALRWMLSPKDKRIGTPPASLQALLDAFTGVSEK</sequence>
<dbReference type="GO" id="GO:0050660">
    <property type="term" value="F:flavin adenine dinucleotide binding"/>
    <property type="evidence" value="ECO:0007669"/>
    <property type="project" value="InterPro"/>
</dbReference>
<dbReference type="PANTHER" id="PTHR23023">
    <property type="entry name" value="DIMETHYLANILINE MONOOXYGENASE"/>
    <property type="match status" value="1"/>
</dbReference>
<keyword evidence="3" id="KW-0274">FAD</keyword>
<name>A0A438MQH4_EXOME</name>
<dbReference type="PIRSF" id="PIRSF000332">
    <property type="entry name" value="FMO"/>
    <property type="match status" value="1"/>
</dbReference>
<dbReference type="AlphaFoldDB" id="A0A438MQH4"/>
<dbReference type="InterPro" id="IPR020946">
    <property type="entry name" value="Flavin_mOase-like"/>
</dbReference>
<evidence type="ECO:0000313" key="9">
    <source>
        <dbReference type="Proteomes" id="UP000288859"/>
    </source>
</evidence>
<dbReference type="EMBL" id="NAJM01000075">
    <property type="protein sequence ID" value="RVX65889.1"/>
    <property type="molecule type" value="Genomic_DNA"/>
</dbReference>
<dbReference type="OrthoDB" id="66881at2759"/>
<dbReference type="GO" id="GO:0050661">
    <property type="term" value="F:NADP binding"/>
    <property type="evidence" value="ECO:0007669"/>
    <property type="project" value="InterPro"/>
</dbReference>
<protein>
    <recommendedName>
        <fullName evidence="7">FAD dependent oxidoreductase domain-containing protein</fullName>
    </recommendedName>
</protein>
<dbReference type="Proteomes" id="UP000288859">
    <property type="component" value="Unassembled WGS sequence"/>
</dbReference>
<evidence type="ECO:0000256" key="6">
    <source>
        <dbReference type="SAM" id="MobiDB-lite"/>
    </source>
</evidence>
<evidence type="ECO:0000256" key="5">
    <source>
        <dbReference type="ARBA" id="ARBA00023002"/>
    </source>
</evidence>
<dbReference type="VEuPathDB" id="FungiDB:PV10_04085"/>
<keyword evidence="4" id="KW-0521">NADP</keyword>
<keyword evidence="2" id="KW-0285">Flavoprotein</keyword>
<dbReference type="InterPro" id="IPR036188">
    <property type="entry name" value="FAD/NAD-bd_sf"/>
</dbReference>
<evidence type="ECO:0000313" key="8">
    <source>
        <dbReference type="EMBL" id="RVX65889.1"/>
    </source>
</evidence>
<dbReference type="GO" id="GO:0004499">
    <property type="term" value="F:N,N-dimethylaniline monooxygenase activity"/>
    <property type="evidence" value="ECO:0007669"/>
    <property type="project" value="InterPro"/>
</dbReference>
<dbReference type="Gene3D" id="3.50.50.60">
    <property type="entry name" value="FAD/NAD(P)-binding domain"/>
    <property type="match status" value="2"/>
</dbReference>
<comment type="similarity">
    <text evidence="1">Belongs to the FMO family.</text>
</comment>
<comment type="caution">
    <text evidence="8">The sequence shown here is derived from an EMBL/GenBank/DDBJ whole genome shotgun (WGS) entry which is preliminary data.</text>
</comment>
<evidence type="ECO:0000256" key="1">
    <source>
        <dbReference type="ARBA" id="ARBA00009183"/>
    </source>
</evidence>
<evidence type="ECO:0000259" key="7">
    <source>
        <dbReference type="Pfam" id="PF01266"/>
    </source>
</evidence>
<evidence type="ECO:0000256" key="3">
    <source>
        <dbReference type="ARBA" id="ARBA00022827"/>
    </source>
</evidence>
<gene>
    <name evidence="8" type="ORF">B0A52_10253</name>
</gene>
<dbReference type="InterPro" id="IPR000960">
    <property type="entry name" value="Flavin_mOase"/>
</dbReference>
<proteinExistence type="inferred from homology"/>
<dbReference type="Pfam" id="PF00743">
    <property type="entry name" value="FMO-like"/>
    <property type="match status" value="2"/>
</dbReference>